<comment type="caution">
    <text evidence="2">The sequence shown here is derived from an EMBL/GenBank/DDBJ whole genome shotgun (WGS) entry which is preliminary data.</text>
</comment>
<feature type="compositionally biased region" description="Basic and acidic residues" evidence="1">
    <location>
        <begin position="215"/>
        <end position="225"/>
    </location>
</feature>
<dbReference type="EMBL" id="CAUOFW020000714">
    <property type="protein sequence ID" value="CAK9135486.1"/>
    <property type="molecule type" value="Genomic_DNA"/>
</dbReference>
<keyword evidence="3" id="KW-1185">Reference proteome</keyword>
<protein>
    <submittedName>
        <fullName evidence="2">Uncharacterized protein</fullName>
    </submittedName>
</protein>
<dbReference type="AlphaFoldDB" id="A0ABC8QRX8"/>
<proteinExistence type="predicted"/>
<accession>A0ABC8QRX8</accession>
<feature type="region of interest" description="Disordered" evidence="1">
    <location>
        <begin position="117"/>
        <end position="154"/>
    </location>
</feature>
<feature type="region of interest" description="Disordered" evidence="1">
    <location>
        <begin position="192"/>
        <end position="231"/>
    </location>
</feature>
<reference evidence="2 3" key="1">
    <citation type="submission" date="2024-02" db="EMBL/GenBank/DDBJ databases">
        <authorList>
            <person name="Vignale AGUSTIN F."/>
            <person name="Sosa J E."/>
            <person name="Modenutti C."/>
        </authorList>
    </citation>
    <scope>NUCLEOTIDE SEQUENCE [LARGE SCALE GENOMIC DNA]</scope>
</reference>
<organism evidence="2 3">
    <name type="scientific">Ilex paraguariensis</name>
    <name type="common">yerba mate</name>
    <dbReference type="NCBI Taxonomy" id="185542"/>
    <lineage>
        <taxon>Eukaryota</taxon>
        <taxon>Viridiplantae</taxon>
        <taxon>Streptophyta</taxon>
        <taxon>Embryophyta</taxon>
        <taxon>Tracheophyta</taxon>
        <taxon>Spermatophyta</taxon>
        <taxon>Magnoliopsida</taxon>
        <taxon>eudicotyledons</taxon>
        <taxon>Gunneridae</taxon>
        <taxon>Pentapetalae</taxon>
        <taxon>asterids</taxon>
        <taxon>campanulids</taxon>
        <taxon>Aquifoliales</taxon>
        <taxon>Aquifoliaceae</taxon>
        <taxon>Ilex</taxon>
    </lineage>
</organism>
<evidence type="ECO:0000256" key="1">
    <source>
        <dbReference type="SAM" id="MobiDB-lite"/>
    </source>
</evidence>
<name>A0ABC8QRX8_9AQUA</name>
<evidence type="ECO:0000313" key="2">
    <source>
        <dbReference type="EMBL" id="CAK9135486.1"/>
    </source>
</evidence>
<sequence>MPPWPTPLSEIKLTLSTSCPSASDSSYHLLVNKSGVSFTLLRSLKVKESHALAYGTLSSKNHPQELQHWLLAHFFNGAPALRKPKEQSNDRQLASVLRLVSRGVILSSQERGQMVLGQFQKKKRVRRREDSQKGEQEDEPSPLSTQSSHDPISSAQVPDILRGFSFAGYSFPGASPGSNAFATAKKNLETKIHPSKEGSDPASFKNSRLGASIDPYHKLSPKESESGSVRRGLSLLTEVSVRIVRSFS</sequence>
<feature type="compositionally biased region" description="Polar residues" evidence="1">
    <location>
        <begin position="142"/>
        <end position="154"/>
    </location>
</feature>
<gene>
    <name evidence="2" type="ORF">ILEXP_LOCUS2437</name>
</gene>
<dbReference type="Proteomes" id="UP001642360">
    <property type="component" value="Unassembled WGS sequence"/>
</dbReference>
<evidence type="ECO:0000313" key="3">
    <source>
        <dbReference type="Proteomes" id="UP001642360"/>
    </source>
</evidence>